<name>A0AB39ZAL4_DROSZ</name>
<dbReference type="GeneID" id="108010753"/>
<dbReference type="RefSeq" id="XP_016931168.3">
    <property type="nucleotide sequence ID" value="XM_017075679.4"/>
</dbReference>
<keyword evidence="1" id="KW-1185">Reference proteome</keyword>
<protein>
    <recommendedName>
        <fullName evidence="3">Secreted protein</fullName>
    </recommendedName>
</protein>
<dbReference type="AlphaFoldDB" id="A0AB39ZAL4"/>
<sequence>MKFYITNLEMRITWKTFPKLLIVVPLLHFYLAHCVQAKSEEHKRRKESEHPNGQNVNIAWLLKQGKLRKT</sequence>
<dbReference type="Proteomes" id="UP001652628">
    <property type="component" value="Chromosome 3"/>
</dbReference>
<evidence type="ECO:0008006" key="3">
    <source>
        <dbReference type="Google" id="ProtNLM"/>
    </source>
</evidence>
<gene>
    <name evidence="2" type="primary">LOC108010753</name>
</gene>
<evidence type="ECO:0000313" key="2">
    <source>
        <dbReference type="RefSeq" id="XP_016931168.3"/>
    </source>
</evidence>
<organism evidence="1 2">
    <name type="scientific">Drosophila suzukii</name>
    <name type="common">Spotted-wing drosophila fruit fly</name>
    <dbReference type="NCBI Taxonomy" id="28584"/>
    <lineage>
        <taxon>Eukaryota</taxon>
        <taxon>Metazoa</taxon>
        <taxon>Ecdysozoa</taxon>
        <taxon>Arthropoda</taxon>
        <taxon>Hexapoda</taxon>
        <taxon>Insecta</taxon>
        <taxon>Pterygota</taxon>
        <taxon>Neoptera</taxon>
        <taxon>Endopterygota</taxon>
        <taxon>Diptera</taxon>
        <taxon>Brachycera</taxon>
        <taxon>Muscomorpha</taxon>
        <taxon>Ephydroidea</taxon>
        <taxon>Drosophilidae</taxon>
        <taxon>Drosophila</taxon>
        <taxon>Sophophora</taxon>
    </lineage>
</organism>
<accession>A0AB39ZAL4</accession>
<proteinExistence type="predicted"/>
<reference evidence="2" key="1">
    <citation type="submission" date="2025-08" db="UniProtKB">
        <authorList>
            <consortium name="RefSeq"/>
        </authorList>
    </citation>
    <scope>IDENTIFICATION</scope>
</reference>
<evidence type="ECO:0000313" key="1">
    <source>
        <dbReference type="Proteomes" id="UP001652628"/>
    </source>
</evidence>